<feature type="region of interest" description="Disordered" evidence="1">
    <location>
        <begin position="1"/>
        <end position="154"/>
    </location>
</feature>
<name>A0A699KHG0_TANCI</name>
<comment type="caution">
    <text evidence="2">The sequence shown here is derived from an EMBL/GenBank/DDBJ whole genome shotgun (WGS) entry which is preliminary data.</text>
</comment>
<accession>A0A699KHG0</accession>
<feature type="compositionally biased region" description="Acidic residues" evidence="1">
    <location>
        <begin position="131"/>
        <end position="154"/>
    </location>
</feature>
<gene>
    <name evidence="2" type="ORF">Tci_663509</name>
</gene>
<protein>
    <submittedName>
        <fullName evidence="2">Uncharacterized protein</fullName>
    </submittedName>
</protein>
<proteinExistence type="predicted"/>
<feature type="compositionally biased region" description="Basic residues" evidence="1">
    <location>
        <begin position="1"/>
        <end position="10"/>
    </location>
</feature>
<dbReference type="AlphaFoldDB" id="A0A699KHG0"/>
<sequence>EKTPKLKYVRKKADSDTSPKQKPVQANKGTGIKTKDKVAKSDKKKQPAKMPKAKGYTDEGTGTIPRVPDVPIYACESNKESWRDSDEEDDEDAFEEEANINDDDNDKSDDERTESDNDVIPNPNKTNVEHDLEEEEYDDEFNLEKDENIDEEEDDEVTKEFCFYFCEEWCNTPKMAHSEI</sequence>
<reference evidence="2" key="1">
    <citation type="journal article" date="2019" name="Sci. Rep.">
        <title>Draft genome of Tanacetum cinerariifolium, the natural source of mosquito coil.</title>
        <authorList>
            <person name="Yamashiro T."/>
            <person name="Shiraishi A."/>
            <person name="Satake H."/>
            <person name="Nakayama K."/>
        </authorList>
    </citation>
    <scope>NUCLEOTIDE SEQUENCE</scope>
</reference>
<evidence type="ECO:0000256" key="1">
    <source>
        <dbReference type="SAM" id="MobiDB-lite"/>
    </source>
</evidence>
<feature type="compositionally biased region" description="Acidic residues" evidence="1">
    <location>
        <begin position="85"/>
        <end position="117"/>
    </location>
</feature>
<feature type="compositionally biased region" description="Basic and acidic residues" evidence="1">
    <location>
        <begin position="33"/>
        <end position="45"/>
    </location>
</feature>
<dbReference type="EMBL" id="BKCJ010513396">
    <property type="protein sequence ID" value="GFA91537.1"/>
    <property type="molecule type" value="Genomic_DNA"/>
</dbReference>
<evidence type="ECO:0000313" key="2">
    <source>
        <dbReference type="EMBL" id="GFA91537.1"/>
    </source>
</evidence>
<feature type="non-terminal residue" evidence="2">
    <location>
        <position position="1"/>
    </location>
</feature>
<organism evidence="2">
    <name type="scientific">Tanacetum cinerariifolium</name>
    <name type="common">Dalmatian daisy</name>
    <name type="synonym">Chrysanthemum cinerariifolium</name>
    <dbReference type="NCBI Taxonomy" id="118510"/>
    <lineage>
        <taxon>Eukaryota</taxon>
        <taxon>Viridiplantae</taxon>
        <taxon>Streptophyta</taxon>
        <taxon>Embryophyta</taxon>
        <taxon>Tracheophyta</taxon>
        <taxon>Spermatophyta</taxon>
        <taxon>Magnoliopsida</taxon>
        <taxon>eudicotyledons</taxon>
        <taxon>Gunneridae</taxon>
        <taxon>Pentapetalae</taxon>
        <taxon>asterids</taxon>
        <taxon>campanulids</taxon>
        <taxon>Asterales</taxon>
        <taxon>Asteraceae</taxon>
        <taxon>Asteroideae</taxon>
        <taxon>Anthemideae</taxon>
        <taxon>Anthemidinae</taxon>
        <taxon>Tanacetum</taxon>
    </lineage>
</organism>